<dbReference type="Pfam" id="PF04972">
    <property type="entry name" value="BON"/>
    <property type="match status" value="1"/>
</dbReference>
<dbReference type="PROSITE" id="PS51257">
    <property type="entry name" value="PROKAR_LIPOPROTEIN"/>
    <property type="match status" value="1"/>
</dbReference>
<dbReference type="InterPro" id="IPR007055">
    <property type="entry name" value="BON_dom"/>
</dbReference>
<evidence type="ECO:0000313" key="4">
    <source>
        <dbReference type="Proteomes" id="UP000785613"/>
    </source>
</evidence>
<protein>
    <submittedName>
        <fullName evidence="3">BON domain-containing protein</fullName>
    </submittedName>
</protein>
<evidence type="ECO:0000259" key="2">
    <source>
        <dbReference type="PROSITE" id="PS50914"/>
    </source>
</evidence>
<dbReference type="PANTHER" id="PTHR34606">
    <property type="entry name" value="BON DOMAIN-CONTAINING PROTEIN"/>
    <property type="match status" value="1"/>
</dbReference>
<dbReference type="EMBL" id="VUYU01000002">
    <property type="protein sequence ID" value="NHZ32890.1"/>
    <property type="molecule type" value="Genomic_DNA"/>
</dbReference>
<dbReference type="PANTHER" id="PTHR34606:SF16">
    <property type="entry name" value="BON DOMAIN-CONTAINING PROTEIN"/>
    <property type="match status" value="1"/>
</dbReference>
<dbReference type="RefSeq" id="WP_167222053.1">
    <property type="nucleotide sequence ID" value="NZ_VUYU01000002.1"/>
</dbReference>
<sequence length="107" mass="11290">MNLVKPSASTVIRSLFLAAALSLGGCASDPTDRSVGVVIEDTAISARVKAALAGDPDVKARDVQVETFRGVVQLSGFVDAPENVRRATDVARRVDGVREVKNDLIVK</sequence>
<feature type="chain" id="PRO_5045735441" evidence="1">
    <location>
        <begin position="28"/>
        <end position="107"/>
    </location>
</feature>
<dbReference type="InterPro" id="IPR014004">
    <property type="entry name" value="Transpt-assoc_nodulatn_dom_bac"/>
</dbReference>
<dbReference type="SMART" id="SM00749">
    <property type="entry name" value="BON"/>
    <property type="match status" value="1"/>
</dbReference>
<dbReference type="InterPro" id="IPR051686">
    <property type="entry name" value="Lipoprotein_DolP"/>
</dbReference>
<accession>A0ABX0LJD4</accession>
<keyword evidence="4" id="KW-1185">Reference proteome</keyword>
<keyword evidence="1" id="KW-0732">Signal</keyword>
<gene>
    <name evidence="3" type="ORF">F0185_04700</name>
</gene>
<proteinExistence type="predicted"/>
<comment type="caution">
    <text evidence="3">The sequence shown here is derived from an EMBL/GenBank/DDBJ whole genome shotgun (WGS) entry which is preliminary data.</text>
</comment>
<organism evidence="3 4">
    <name type="scientific">Massilia rubra</name>
    <dbReference type="NCBI Taxonomy" id="2607910"/>
    <lineage>
        <taxon>Bacteria</taxon>
        <taxon>Pseudomonadati</taxon>
        <taxon>Pseudomonadota</taxon>
        <taxon>Betaproteobacteria</taxon>
        <taxon>Burkholderiales</taxon>
        <taxon>Oxalobacteraceae</taxon>
        <taxon>Telluria group</taxon>
        <taxon>Massilia</taxon>
    </lineage>
</organism>
<dbReference type="Proteomes" id="UP000785613">
    <property type="component" value="Unassembled WGS sequence"/>
</dbReference>
<feature type="signal peptide" evidence="1">
    <location>
        <begin position="1"/>
        <end position="27"/>
    </location>
</feature>
<name>A0ABX0LJD4_9BURK</name>
<reference evidence="3 4" key="1">
    <citation type="submission" date="2019-09" db="EMBL/GenBank/DDBJ databases">
        <title>Taxonomy of Antarctic Massilia spp.: description of Massilia rubra sp. nov., Massilia aquatica sp. nov., Massilia mucilaginosa sp. nov., Massilia frigida sp. nov. isolated from streams, lakes and regoliths.</title>
        <authorList>
            <person name="Holochova P."/>
            <person name="Sedlacek I."/>
            <person name="Kralova S."/>
            <person name="Maslanova I."/>
            <person name="Busse H.-J."/>
            <person name="Stankova E."/>
            <person name="Vrbovska V."/>
            <person name="Kovarovic V."/>
            <person name="Bartak M."/>
            <person name="Svec P."/>
            <person name="Pantucek R."/>
        </authorList>
    </citation>
    <scope>NUCLEOTIDE SEQUENCE [LARGE SCALE GENOMIC DNA]</scope>
    <source>
        <strain evidence="3 4">CCM 8692</strain>
    </source>
</reference>
<feature type="domain" description="BON" evidence="2">
    <location>
        <begin position="40"/>
        <end position="107"/>
    </location>
</feature>
<dbReference type="PROSITE" id="PS50914">
    <property type="entry name" value="BON"/>
    <property type="match status" value="1"/>
</dbReference>
<evidence type="ECO:0000313" key="3">
    <source>
        <dbReference type="EMBL" id="NHZ32890.1"/>
    </source>
</evidence>
<dbReference type="Gene3D" id="3.30.1340.30">
    <property type="match status" value="1"/>
</dbReference>
<evidence type="ECO:0000256" key="1">
    <source>
        <dbReference type="SAM" id="SignalP"/>
    </source>
</evidence>